<organism evidence="2 3">
    <name type="scientific">Actinomadura vinacea</name>
    <dbReference type="NCBI Taxonomy" id="115336"/>
    <lineage>
        <taxon>Bacteria</taxon>
        <taxon>Bacillati</taxon>
        <taxon>Actinomycetota</taxon>
        <taxon>Actinomycetes</taxon>
        <taxon>Streptosporangiales</taxon>
        <taxon>Thermomonosporaceae</taxon>
        <taxon>Actinomadura</taxon>
    </lineage>
</organism>
<gene>
    <name evidence="2" type="ORF">GCM10010191_13980</name>
</gene>
<accession>A0ABN3IK71</accession>
<evidence type="ECO:0000256" key="1">
    <source>
        <dbReference type="SAM" id="MobiDB-lite"/>
    </source>
</evidence>
<evidence type="ECO:0000313" key="3">
    <source>
        <dbReference type="Proteomes" id="UP001501231"/>
    </source>
</evidence>
<name>A0ABN3IK71_9ACTN</name>
<proteinExistence type="predicted"/>
<keyword evidence="3" id="KW-1185">Reference proteome</keyword>
<sequence length="292" mass="30301">MTAQMRTGPAARHADFRGIDPAALNQLIKQVQDANTAISGWLNGHRPPAGVSAAGYRQAEQVARWAADQLGMLTRRYNYAMTHPDRGGGVEAPPAPAPRPRTPGGAPGDGPAPGGTLEPVLPPKRAEPPRQAAPAPRPPSTTPNGAGGDLGNFPTRPDAAKAAKTDALAVAAAVQDGKPVPASVWSHLKDNAGDPDYTEKLYERLGPAAAADLLKAAGGDQARVGAVRESLGTASHHVVMDARWLRAFLAEADRAGVRPVAVQVLTGADMSRRTREAAGKLDLKPVADRKAG</sequence>
<protein>
    <submittedName>
        <fullName evidence="2">Uncharacterized protein</fullName>
    </submittedName>
</protein>
<feature type="region of interest" description="Disordered" evidence="1">
    <location>
        <begin position="83"/>
        <end position="161"/>
    </location>
</feature>
<dbReference type="Proteomes" id="UP001501231">
    <property type="component" value="Unassembled WGS sequence"/>
</dbReference>
<dbReference type="RefSeq" id="WP_344587728.1">
    <property type="nucleotide sequence ID" value="NZ_BAAARW010000005.1"/>
</dbReference>
<reference evidence="2 3" key="1">
    <citation type="journal article" date="2019" name="Int. J. Syst. Evol. Microbiol.">
        <title>The Global Catalogue of Microorganisms (GCM) 10K type strain sequencing project: providing services to taxonomists for standard genome sequencing and annotation.</title>
        <authorList>
            <consortium name="The Broad Institute Genomics Platform"/>
            <consortium name="The Broad Institute Genome Sequencing Center for Infectious Disease"/>
            <person name="Wu L."/>
            <person name="Ma J."/>
        </authorList>
    </citation>
    <scope>NUCLEOTIDE SEQUENCE [LARGE SCALE GENOMIC DNA]</scope>
    <source>
        <strain evidence="2 3">JCM 3325</strain>
    </source>
</reference>
<evidence type="ECO:0000313" key="2">
    <source>
        <dbReference type="EMBL" id="GAA2406981.1"/>
    </source>
</evidence>
<dbReference type="EMBL" id="BAAARW010000005">
    <property type="protein sequence ID" value="GAA2406981.1"/>
    <property type="molecule type" value="Genomic_DNA"/>
</dbReference>
<comment type="caution">
    <text evidence="2">The sequence shown here is derived from an EMBL/GenBank/DDBJ whole genome shotgun (WGS) entry which is preliminary data.</text>
</comment>